<name>A0A8H7ES22_9FUNG</name>
<dbReference type="SFLD" id="SFLDG00002">
    <property type="entry name" value="C1.7:_P-type_atpase_like"/>
    <property type="match status" value="1"/>
</dbReference>
<dbReference type="InterPro" id="IPR005782">
    <property type="entry name" value="P-type_ATPase_IIA"/>
</dbReference>
<keyword evidence="12 24" id="KW-0067">ATP-binding</keyword>
<dbReference type="Gene3D" id="3.40.50.1000">
    <property type="entry name" value="HAD superfamily/HAD-like"/>
    <property type="match status" value="1"/>
</dbReference>
<dbReference type="SFLD" id="SFLDS00003">
    <property type="entry name" value="Haloacid_Dehalogenase"/>
    <property type="match status" value="1"/>
</dbReference>
<dbReference type="FunFam" id="2.70.150.10:FF:000014">
    <property type="entry name" value="Calcium-transporting ATPase, putative"/>
    <property type="match status" value="1"/>
</dbReference>
<dbReference type="PANTHER" id="PTHR42861">
    <property type="entry name" value="CALCIUM-TRANSPORTING ATPASE"/>
    <property type="match status" value="1"/>
</dbReference>
<keyword evidence="8 24" id="KW-0812">Transmembrane</keyword>
<keyword evidence="5" id="KW-0963">Cytoplasm</keyword>
<dbReference type="GO" id="GO:0016020">
    <property type="term" value="C:membrane"/>
    <property type="evidence" value="ECO:0007669"/>
    <property type="project" value="UniProtKB-SubCell"/>
</dbReference>
<feature type="transmembrane region" description="Helical" evidence="24">
    <location>
        <begin position="1012"/>
        <end position="1031"/>
    </location>
</feature>
<dbReference type="GO" id="GO:0031981">
    <property type="term" value="C:nuclear lumen"/>
    <property type="evidence" value="ECO:0007669"/>
    <property type="project" value="UniProtKB-ARBA"/>
</dbReference>
<dbReference type="PRINTS" id="PR00119">
    <property type="entry name" value="CATATPASE"/>
</dbReference>
<dbReference type="Pfam" id="PF00122">
    <property type="entry name" value="E1-E2_ATPase"/>
    <property type="match status" value="1"/>
</dbReference>
<comment type="similarity">
    <text evidence="21 24">Belongs to the cation transport ATPase (P-type) (TC 3.A.3) family.</text>
</comment>
<dbReference type="NCBIfam" id="TIGR01494">
    <property type="entry name" value="ATPase_P-type"/>
    <property type="match status" value="2"/>
</dbReference>
<dbReference type="GO" id="GO:0005524">
    <property type="term" value="F:ATP binding"/>
    <property type="evidence" value="ECO:0007669"/>
    <property type="project" value="UniProtKB-KW"/>
</dbReference>
<feature type="transmembrane region" description="Helical" evidence="24">
    <location>
        <begin position="1753"/>
        <end position="1776"/>
    </location>
</feature>
<keyword evidence="7 24" id="KW-0109">Calcium transport</keyword>
<evidence type="ECO:0000256" key="22">
    <source>
        <dbReference type="ARBA" id="ARBA00038423"/>
    </source>
</evidence>
<evidence type="ECO:0000256" key="4">
    <source>
        <dbReference type="ARBA" id="ARBA00022448"/>
    </source>
</evidence>
<dbReference type="EMBL" id="JABAYA010000033">
    <property type="protein sequence ID" value="KAF7728685.1"/>
    <property type="molecule type" value="Genomic_DNA"/>
</dbReference>
<dbReference type="Gene3D" id="1.20.1110.10">
    <property type="entry name" value="Calcium-transporting ATPase, transmembrane domain"/>
    <property type="match status" value="1"/>
</dbReference>
<dbReference type="InterPro" id="IPR044492">
    <property type="entry name" value="P_typ_ATPase_HD_dom"/>
</dbReference>
<dbReference type="InterPro" id="IPR023214">
    <property type="entry name" value="HAD_sf"/>
</dbReference>
<dbReference type="InterPro" id="IPR018303">
    <property type="entry name" value="ATPase_P-typ_P_site"/>
</dbReference>
<evidence type="ECO:0000256" key="14">
    <source>
        <dbReference type="ARBA" id="ARBA00022927"/>
    </source>
</evidence>
<evidence type="ECO:0000256" key="25">
    <source>
        <dbReference type="SAM" id="MobiDB-lite"/>
    </source>
</evidence>
<dbReference type="EC" id="7.2.2.10" evidence="24"/>
<evidence type="ECO:0000256" key="5">
    <source>
        <dbReference type="ARBA" id="ARBA00022490"/>
    </source>
</evidence>
<evidence type="ECO:0000259" key="26">
    <source>
        <dbReference type="PROSITE" id="PS50166"/>
    </source>
</evidence>
<dbReference type="PROSITE" id="PS00154">
    <property type="entry name" value="ATPASE_E1_E2"/>
    <property type="match status" value="1"/>
</dbReference>
<comment type="catalytic activity">
    <reaction evidence="24">
        <text>Ca(2+)(in) + ATP + H2O = Ca(2+)(out) + ADP + phosphate + H(+)</text>
        <dbReference type="Rhea" id="RHEA:18105"/>
        <dbReference type="ChEBI" id="CHEBI:15377"/>
        <dbReference type="ChEBI" id="CHEBI:15378"/>
        <dbReference type="ChEBI" id="CHEBI:29108"/>
        <dbReference type="ChEBI" id="CHEBI:30616"/>
        <dbReference type="ChEBI" id="CHEBI:43474"/>
        <dbReference type="ChEBI" id="CHEBI:456216"/>
        <dbReference type="EC" id="7.2.2.10"/>
    </reaction>
</comment>
<evidence type="ECO:0000256" key="20">
    <source>
        <dbReference type="ARBA" id="ARBA00023242"/>
    </source>
</evidence>
<evidence type="ECO:0000313" key="28">
    <source>
        <dbReference type="Proteomes" id="UP000605846"/>
    </source>
</evidence>
<dbReference type="Gene3D" id="2.70.150.10">
    <property type="entry name" value="Calcium-transporting ATPase, cytoplasmic transduction domain A"/>
    <property type="match status" value="1"/>
</dbReference>
<feature type="transmembrane region" description="Helical" evidence="24">
    <location>
        <begin position="1213"/>
        <end position="1242"/>
    </location>
</feature>
<keyword evidence="6" id="KW-0597">Phosphoprotein</keyword>
<evidence type="ECO:0000256" key="2">
    <source>
        <dbReference type="ARBA" id="ARBA00004326"/>
    </source>
</evidence>
<keyword evidence="19 24" id="KW-0472">Membrane</keyword>
<dbReference type="InterPro" id="IPR023298">
    <property type="entry name" value="ATPase_P-typ_TM_dom_sf"/>
</dbReference>
<dbReference type="FunFam" id="1.25.10.10:FF:000028">
    <property type="entry name" value="Transportin-1 isoform 1"/>
    <property type="match status" value="1"/>
</dbReference>
<dbReference type="Gene3D" id="3.40.1110.10">
    <property type="entry name" value="Calcium-transporting ATPase, cytoplasmic domain N"/>
    <property type="match status" value="1"/>
</dbReference>
<feature type="transmembrane region" description="Helical" evidence="24">
    <location>
        <begin position="1181"/>
        <end position="1201"/>
    </location>
</feature>
<dbReference type="SMART" id="SM00913">
    <property type="entry name" value="IBN_N"/>
    <property type="match status" value="1"/>
</dbReference>
<dbReference type="Pfam" id="PF00689">
    <property type="entry name" value="Cation_ATPase_C"/>
    <property type="match status" value="1"/>
</dbReference>
<comment type="caution">
    <text evidence="27">The sequence shown here is derived from an EMBL/GenBank/DDBJ whole genome shotgun (WGS) entry which is preliminary data.</text>
</comment>
<feature type="compositionally biased region" description="Acidic residues" evidence="25">
    <location>
        <begin position="355"/>
        <end position="385"/>
    </location>
</feature>
<dbReference type="FunFam" id="1.20.1110.10:FF:000037">
    <property type="entry name" value="Calcium-transporting ATPase, putative"/>
    <property type="match status" value="1"/>
</dbReference>
<keyword evidence="9" id="KW-0677">Repeat</keyword>
<comment type="function">
    <text evidence="24">Catalyzes the hydrolysis of ATP coupled with the transport of calcium.</text>
</comment>
<keyword evidence="18 24" id="KW-0406">Ion transport</keyword>
<dbReference type="InterPro" id="IPR036412">
    <property type="entry name" value="HAD-like_sf"/>
</dbReference>
<dbReference type="NCBIfam" id="TIGR01116">
    <property type="entry name" value="ATPase-IIA1_Ca"/>
    <property type="match status" value="1"/>
</dbReference>
<proteinExistence type="inferred from homology"/>
<evidence type="ECO:0000256" key="1">
    <source>
        <dbReference type="ARBA" id="ARBA00004123"/>
    </source>
</evidence>
<feature type="transmembrane region" description="Helical" evidence="24">
    <location>
        <begin position="1850"/>
        <end position="1868"/>
    </location>
</feature>
<keyword evidence="17 24" id="KW-1133">Transmembrane helix</keyword>
<keyword evidence="15" id="KW-0703">Sarcoplasmic reticulum</keyword>
<feature type="region of interest" description="Disordered" evidence="25">
    <location>
        <begin position="346"/>
        <end position="385"/>
    </location>
</feature>
<evidence type="ECO:0000256" key="10">
    <source>
        <dbReference type="ARBA" id="ARBA00022741"/>
    </source>
</evidence>
<dbReference type="GO" id="GO:0006886">
    <property type="term" value="P:intracellular protein transport"/>
    <property type="evidence" value="ECO:0007669"/>
    <property type="project" value="InterPro"/>
</dbReference>
<dbReference type="SUPFAM" id="SSF81653">
    <property type="entry name" value="Calcium ATPase, transduction domain A"/>
    <property type="match status" value="1"/>
</dbReference>
<dbReference type="FunFam" id="1.20.1110.10:FF:000065">
    <property type="entry name" value="Sarcoplasmic/endoplasmic reticulum calcium ATPase 1"/>
    <property type="match status" value="1"/>
</dbReference>
<evidence type="ECO:0000256" key="11">
    <source>
        <dbReference type="ARBA" id="ARBA00022837"/>
    </source>
</evidence>
<dbReference type="GO" id="GO:0016887">
    <property type="term" value="F:ATP hydrolysis activity"/>
    <property type="evidence" value="ECO:0007669"/>
    <property type="project" value="InterPro"/>
</dbReference>
<protein>
    <recommendedName>
        <fullName evidence="24">Calcium-transporting ATPase</fullName>
        <ecNumber evidence="24">7.2.2.10</ecNumber>
    </recommendedName>
</protein>
<dbReference type="InterPro" id="IPR057672">
    <property type="entry name" value="TPR_IPO4/5"/>
</dbReference>
<comment type="caution">
    <text evidence="24">Lacks conserved residue(s) required for the propagation of feature annotation.</text>
</comment>
<evidence type="ECO:0000256" key="24">
    <source>
        <dbReference type="RuleBase" id="RU361146"/>
    </source>
</evidence>
<evidence type="ECO:0000256" key="16">
    <source>
        <dbReference type="ARBA" id="ARBA00022967"/>
    </source>
</evidence>
<dbReference type="Pfam" id="PF08282">
    <property type="entry name" value="Hydrolase_3"/>
    <property type="match status" value="1"/>
</dbReference>
<feature type="transmembrane region" description="Helical" evidence="24">
    <location>
        <begin position="908"/>
        <end position="929"/>
    </location>
</feature>
<keyword evidence="28" id="KW-1185">Reference proteome</keyword>
<organism evidence="27 28">
    <name type="scientific">Apophysomyces ossiformis</name>
    <dbReference type="NCBI Taxonomy" id="679940"/>
    <lineage>
        <taxon>Eukaryota</taxon>
        <taxon>Fungi</taxon>
        <taxon>Fungi incertae sedis</taxon>
        <taxon>Mucoromycota</taxon>
        <taxon>Mucoromycotina</taxon>
        <taxon>Mucoromycetes</taxon>
        <taxon>Mucorales</taxon>
        <taxon>Mucorineae</taxon>
        <taxon>Mucoraceae</taxon>
        <taxon>Apophysomyces</taxon>
    </lineage>
</organism>
<accession>A0A8H7ES22</accession>
<comment type="similarity">
    <text evidence="22">Belongs to the importin beta family. Importin beta-2 subfamily.</text>
</comment>
<feature type="domain" description="Importin N-terminal" evidence="26">
    <location>
        <begin position="32"/>
        <end position="100"/>
    </location>
</feature>
<dbReference type="InterPro" id="IPR004014">
    <property type="entry name" value="ATPase_P-typ_cation-transptr_N"/>
</dbReference>
<evidence type="ECO:0000256" key="19">
    <source>
        <dbReference type="ARBA" id="ARBA00023136"/>
    </source>
</evidence>
<dbReference type="InterPro" id="IPR011989">
    <property type="entry name" value="ARM-like"/>
</dbReference>
<dbReference type="Gene3D" id="1.25.10.10">
    <property type="entry name" value="Leucine-rich Repeat Variant"/>
    <property type="match status" value="2"/>
</dbReference>
<reference evidence="27" key="1">
    <citation type="submission" date="2020-01" db="EMBL/GenBank/DDBJ databases">
        <title>Genome Sequencing of Three Apophysomyces-Like Fungal Strains Confirms a Novel Fungal Genus in the Mucoromycota with divergent Burkholderia-like Endosymbiotic Bacteria.</title>
        <authorList>
            <person name="Stajich J.E."/>
            <person name="Macias A.M."/>
            <person name="Carter-House D."/>
            <person name="Lovett B."/>
            <person name="Kasson L.R."/>
            <person name="Berry K."/>
            <person name="Grigoriev I."/>
            <person name="Chang Y."/>
            <person name="Spatafora J."/>
            <person name="Kasson M.T."/>
        </authorList>
    </citation>
    <scope>NUCLEOTIDE SEQUENCE</scope>
    <source>
        <strain evidence="27">NRRL A-21654</strain>
    </source>
</reference>
<evidence type="ECO:0000256" key="13">
    <source>
        <dbReference type="ARBA" id="ARBA00022842"/>
    </source>
</evidence>
<sequence length="1927" mass="213482">MTDWQPQPQGIRELIILLQDAIRPDNRDQPAVQRRLASFNAIPDYNSYLVYILVKMPQEDPYTRAIAGLTLKNNIRSFFDDIPTSVLDYVKETCIVALCSPDSDANVRKTIGSVITAIVARGQVHNWPQILELLLQQLDSPDPVCVEIAVNALSKICEDVTAELDQEIDGVRPLNHLIPKLINFFNNPNPSLRQQAMAATSQFIIPKSQSLLCCMDQYLQGLFSRATDEIPEVRQQICRSLVMVLESRPDKLEPNLHSVIEYMIYSTDDTNERVALEACDFWPQFADIEDLRDRLEPYLPRIVPVLLKRMVYSEDDLLQLGADEEDAHVADNEQDIRPRFYRARNQQQLSQQDQDGNEDSMSEAEEEEEEDGDDDGEDGFDEDDDFDDDEFYSEWTLRKCSAAALDVLSSTYGTKVTAVLLPLLNHNLFSADWRERECGILALGAAAEGGIDGIAPYLPEMLPYLINSLNDTKPLVRSIACWAIGRFSPWIVEQNSTPEGQGKFFEPVLFGLLGRILDKNKRVQEAACSAFATFEEEATVNLVPYLEPILKSLTAAFQTYQHKNLLIAYDALGTLAESVDSALNQPQYLSLIMPPLIDKWNSLADQDKDLFPLLECLSSVTTALGTGFLPFAGPVFARCVKLIAATLHQTFLAHQHPTTVESPDGEFIVVALDLLSGMVQGLGPAIDPFIAGSDPSIMSLLQVCVHDPFPDILQSTYALIGDLAIACFDRLKDSLPVIMPELIQQIVFKFQSGSVCNNAVWAAGEIAIRWRGETEPYMQPIMERLFDLLTNPDVPSTLQENVVIAIGRVGLACPTTVAPYLSRFVTQWLMNSTVIREHDEKDTAFRGFCEMIKINPQPVCKDLNLLLHTIAQWQRPSPELHEGFGNIQFYFVSFTGAKRSEVDQEQDWLFADLQLLLTLLLAMDNSFVLTPKEVCDYFRVNPSTGLNDSQVVEQRKKFGKNELPEEESTPLWRLVLEQFQDQLVLILLAAAIISFVLALFEEHEGPEASTAFVEPIVILLILIANATVGVLQESSAEKAIDALREYSPDEAKVLRQGELLKIRAEELVPGDIINVSVGDKIPADARVIEIYSSVFRVDQALLTGESVSVNKQVEGIQDKGAVKQDQCNILFSGTTCVLGKARAIVVQTGAATAIGDIHTSISSQISEKTPLKRKLDEFGDLLAKVITVICILVWVVNIRHFNDPLHNGWIQGAVYYFKIAVALAVAAIPEGLAAVITACLALGTKKMAKRGAIVRSLPSVETLGCTSVICSDKTGTLTTSQMSVSRLLTLASSNGNLDEFYVDGTSYEPVGDVKSPSGKVFSDLPVSNGLVRDVALVCSLCNDAKISYDEATNIFQSIGEPTEAALQVLVEKLGTDNGTFNDGLRALSKKDRASACNDYFGKQYNRIAMLEFTRDRKSMSVVASSGSENTLLVKGAPESILDRCSFVRVADSAAPVPLTPALRDILNKKILEYGNGMALRCIGMAKIDNVNLSHFNLSEQSLFATYETNMTFLGLAGMMDPPRPEVRASIEKCKTAGIRVIVITGDNKNTAEAICRKIGVFGEDEDLTGKSYTGREFDNLSQSEKIEAVKRANLFSRTEPAHKQELVDLLQSLGEIVAMTGDGVNDAPALKKADIGVAMGTGTDVAKLAADMVLADDNFATIEKAVEEGRSIYSNTKQFIRYLISSNIGEVVSIFLTVLLGLPEALIPVQLLWVNLVTDGLPATALGFNPPGHDIMRRPPRSAKESLVDGWLFFRYMVIGTYVGVATVFGYVWWFIFYEGGPQISYYQLSHFHKCSELFPEIGCQMFTNTYSMKATTMSLSILVVIEMLNAMNSLSENESLLTLPLWKNLYLVFAIVLSMALHFMILYVPFFTKLFAIVPLNYEEWKAVLWISLPVILLDESLKFITRTWIAPPTVDIKTTKKTKKE</sequence>
<dbReference type="InterPro" id="IPR001494">
    <property type="entry name" value="Importin-beta_N"/>
</dbReference>
<dbReference type="SFLD" id="SFLDF00027">
    <property type="entry name" value="p-type_atpase"/>
    <property type="match status" value="1"/>
</dbReference>
<dbReference type="CDD" id="cd02083">
    <property type="entry name" value="P-type_ATPase_SERCA"/>
    <property type="match status" value="1"/>
</dbReference>
<dbReference type="InterPro" id="IPR006068">
    <property type="entry name" value="ATPase_P-typ_cation-transptr_C"/>
</dbReference>
<dbReference type="PROSITE" id="PS50166">
    <property type="entry name" value="IMPORTIN_B_NT"/>
    <property type="match status" value="1"/>
</dbReference>
<evidence type="ECO:0000256" key="6">
    <source>
        <dbReference type="ARBA" id="ARBA00022553"/>
    </source>
</evidence>
<dbReference type="PROSITE" id="PS50077">
    <property type="entry name" value="HEAT_REPEAT"/>
    <property type="match status" value="1"/>
</dbReference>
<dbReference type="Pfam" id="PF13513">
    <property type="entry name" value="HEAT_EZ"/>
    <property type="match status" value="1"/>
</dbReference>
<dbReference type="InterPro" id="IPR008250">
    <property type="entry name" value="ATPase_P-typ_transduc_dom_A_sf"/>
</dbReference>
<dbReference type="InterPro" id="IPR001757">
    <property type="entry name" value="P_typ_ATPase"/>
</dbReference>
<evidence type="ECO:0000256" key="7">
    <source>
        <dbReference type="ARBA" id="ARBA00022568"/>
    </source>
</evidence>
<keyword evidence="10 24" id="KW-0547">Nucleotide-binding</keyword>
<evidence type="ECO:0000256" key="15">
    <source>
        <dbReference type="ARBA" id="ARBA00022951"/>
    </source>
</evidence>
<gene>
    <name evidence="27" type="ORF">EC973_005722</name>
</gene>
<dbReference type="InterPro" id="IPR059000">
    <property type="entry name" value="ATPase_P-type_domA"/>
</dbReference>
<keyword evidence="14" id="KW-0653">Protein transport</keyword>
<evidence type="ECO:0000256" key="9">
    <source>
        <dbReference type="ARBA" id="ARBA00022737"/>
    </source>
</evidence>
<dbReference type="SUPFAM" id="SSF48371">
    <property type="entry name" value="ARM repeat"/>
    <property type="match status" value="1"/>
</dbReference>
<feature type="repeat" description="HEAT" evidence="23">
    <location>
        <begin position="461"/>
        <end position="499"/>
    </location>
</feature>
<dbReference type="InterPro" id="IPR021133">
    <property type="entry name" value="HEAT_type_2"/>
</dbReference>
<dbReference type="OrthoDB" id="3352408at2759"/>
<comment type="subcellular location">
    <subcellularLocation>
        <location evidence="3">Cytoplasm</location>
    </subcellularLocation>
    <subcellularLocation>
        <location evidence="24">Membrane</location>
        <topology evidence="24">Multi-pass membrane protein</topology>
    </subcellularLocation>
    <subcellularLocation>
        <location evidence="1">Nucleus</location>
    </subcellularLocation>
    <subcellularLocation>
        <location evidence="2">Sarcoplasmic reticulum membrane</location>
        <topology evidence="2">Multi-pass membrane protein</topology>
    </subcellularLocation>
</comment>
<feature type="transmembrane region" description="Helical" evidence="24">
    <location>
        <begin position="983"/>
        <end position="1000"/>
    </location>
</feature>
<dbReference type="InterPro" id="IPR016024">
    <property type="entry name" value="ARM-type_fold"/>
</dbReference>
<keyword evidence="13" id="KW-0460">Magnesium</keyword>
<dbReference type="InterPro" id="IPR023299">
    <property type="entry name" value="ATPase_P-typ_cyto_dom_N"/>
</dbReference>
<dbReference type="FunFam" id="3.40.1110.10:FF:000003">
    <property type="entry name" value="Calcium-transporting ATPase"/>
    <property type="match status" value="1"/>
</dbReference>
<evidence type="ECO:0000256" key="21">
    <source>
        <dbReference type="ARBA" id="ARBA00038148"/>
    </source>
</evidence>
<dbReference type="SUPFAM" id="SSF81660">
    <property type="entry name" value="Metal cation-transporting ATPase, ATP-binding domain N"/>
    <property type="match status" value="1"/>
</dbReference>
<keyword evidence="20" id="KW-0539">Nucleus</keyword>
<dbReference type="Pfam" id="PF03810">
    <property type="entry name" value="IBN_N"/>
    <property type="match status" value="1"/>
</dbReference>
<evidence type="ECO:0000256" key="3">
    <source>
        <dbReference type="ARBA" id="ARBA00004496"/>
    </source>
</evidence>
<keyword evidence="11 24" id="KW-0106">Calcium</keyword>
<feature type="transmembrane region" description="Helical" evidence="24">
    <location>
        <begin position="1811"/>
        <end position="1829"/>
    </location>
</feature>
<dbReference type="SUPFAM" id="SSF81665">
    <property type="entry name" value="Calcium ATPase, transmembrane domain M"/>
    <property type="match status" value="1"/>
</dbReference>
<evidence type="ECO:0000256" key="23">
    <source>
        <dbReference type="PROSITE-ProRule" id="PRU00103"/>
    </source>
</evidence>
<dbReference type="GO" id="GO:0005737">
    <property type="term" value="C:cytoplasm"/>
    <property type="evidence" value="ECO:0007669"/>
    <property type="project" value="UniProtKB-SubCell"/>
</dbReference>
<evidence type="ECO:0000256" key="18">
    <source>
        <dbReference type="ARBA" id="ARBA00023065"/>
    </source>
</evidence>
<dbReference type="SUPFAM" id="SSF56784">
    <property type="entry name" value="HAD-like"/>
    <property type="match status" value="1"/>
</dbReference>
<dbReference type="Pfam" id="PF13246">
    <property type="entry name" value="Cation_ATPase"/>
    <property type="match status" value="1"/>
</dbReference>
<dbReference type="GO" id="GO:0031267">
    <property type="term" value="F:small GTPase binding"/>
    <property type="evidence" value="ECO:0007669"/>
    <property type="project" value="InterPro"/>
</dbReference>
<dbReference type="Pfam" id="PF00690">
    <property type="entry name" value="Cation_ATPase_N"/>
    <property type="match status" value="1"/>
</dbReference>
<evidence type="ECO:0000256" key="17">
    <source>
        <dbReference type="ARBA" id="ARBA00022989"/>
    </source>
</evidence>
<dbReference type="FunFam" id="3.40.50.1000:FF:000005">
    <property type="entry name" value="Calcium-transporting ATPase 1"/>
    <property type="match status" value="1"/>
</dbReference>
<dbReference type="SMART" id="SM00831">
    <property type="entry name" value="Cation_ATPase_N"/>
    <property type="match status" value="1"/>
</dbReference>
<evidence type="ECO:0000256" key="8">
    <source>
        <dbReference type="ARBA" id="ARBA00022692"/>
    </source>
</evidence>
<evidence type="ECO:0000256" key="12">
    <source>
        <dbReference type="ARBA" id="ARBA00022840"/>
    </source>
</evidence>
<dbReference type="Proteomes" id="UP000605846">
    <property type="component" value="Unassembled WGS sequence"/>
</dbReference>
<dbReference type="Pfam" id="PF25780">
    <property type="entry name" value="TPR_IPO5"/>
    <property type="match status" value="1"/>
</dbReference>
<dbReference type="GO" id="GO:0005388">
    <property type="term" value="F:P-type calcium transporter activity"/>
    <property type="evidence" value="ECO:0007669"/>
    <property type="project" value="UniProtKB-EC"/>
</dbReference>
<evidence type="ECO:0000313" key="27">
    <source>
        <dbReference type="EMBL" id="KAF7728685.1"/>
    </source>
</evidence>
<dbReference type="PRINTS" id="PR00121">
    <property type="entry name" value="NAKATPASE"/>
</dbReference>
<keyword evidence="16" id="KW-1278">Translocase</keyword>
<keyword evidence="4 24" id="KW-0813">Transport</keyword>